<organism evidence="1 2">
    <name type="scientific">Methylobacterium mesophilicum SR1.6/6</name>
    <dbReference type="NCBI Taxonomy" id="908290"/>
    <lineage>
        <taxon>Bacteria</taxon>
        <taxon>Pseudomonadati</taxon>
        <taxon>Pseudomonadota</taxon>
        <taxon>Alphaproteobacteria</taxon>
        <taxon>Hyphomicrobiales</taxon>
        <taxon>Methylobacteriaceae</taxon>
        <taxon>Methylobacterium</taxon>
    </lineage>
</organism>
<evidence type="ECO:0000313" key="2">
    <source>
        <dbReference type="Proteomes" id="UP000012488"/>
    </source>
</evidence>
<evidence type="ECO:0000313" key="1">
    <source>
        <dbReference type="EMBL" id="QGY05610.1"/>
    </source>
</evidence>
<accession>A0A6B9FSP1</accession>
<sequence length="108" mass="11622">MGTHSGRTADEWAGIISEAYAARTRPPLTRQLVSEVHQVIAEALREAEAADSPDSEWCERVNLVLDRSEMSLHAAVGPRLAAIDDAAGTAVMMHRSEAGRPLRAFGGQ</sequence>
<dbReference type="KEGG" id="mmes:MMSR116_29720"/>
<dbReference type="OrthoDB" id="7998431at2"/>
<dbReference type="Proteomes" id="UP000012488">
    <property type="component" value="Chromosome"/>
</dbReference>
<protein>
    <submittedName>
        <fullName evidence="1">Uncharacterized protein</fullName>
    </submittedName>
</protein>
<name>A0A6B9FSP1_9HYPH</name>
<proteinExistence type="predicted"/>
<dbReference type="AlphaFoldDB" id="A0A6B9FSP1"/>
<gene>
    <name evidence="1" type="ORF">MMSR116_29720</name>
</gene>
<reference evidence="1 2" key="1">
    <citation type="journal article" date="2012" name="Genet. Mol. Biol.">
        <title>Analysis of 16S rRNA and mxaF genes revealing insights into Methylobacterium niche-specific plant association.</title>
        <authorList>
            <person name="Dourado M.N."/>
            <person name="Andreote F.D."/>
            <person name="Dini-Andreote F."/>
            <person name="Conti R."/>
            <person name="Araujo J.M."/>
            <person name="Araujo W.L."/>
        </authorList>
    </citation>
    <scope>NUCLEOTIDE SEQUENCE [LARGE SCALE GENOMIC DNA]</scope>
    <source>
        <strain evidence="1 2">SR1.6/6</strain>
    </source>
</reference>
<dbReference type="EMBL" id="CP043538">
    <property type="protein sequence ID" value="QGY05610.1"/>
    <property type="molecule type" value="Genomic_DNA"/>
</dbReference>
<reference evidence="1 2" key="2">
    <citation type="journal article" date="2013" name="Genome Announc.">
        <title>Draft Genome Sequence of Methylobacterium mesophilicum Strain SR1.6/6, Isolated from Citrus sinensis.</title>
        <authorList>
            <person name="Marinho Almeida D."/>
            <person name="Dini-Andreote F."/>
            <person name="Camargo Neves A.A."/>
            <person name="Juca Ramos R.T."/>
            <person name="Andreote F.D."/>
            <person name="Carneiro A.R."/>
            <person name="Oliveira de Souza Lima A."/>
            <person name="Caracciolo Gomes de Sa P.H."/>
            <person name="Ribeiro Barbosa M.S."/>
            <person name="Araujo W.L."/>
            <person name="Silva A."/>
        </authorList>
    </citation>
    <scope>NUCLEOTIDE SEQUENCE [LARGE SCALE GENOMIC DNA]</scope>
    <source>
        <strain evidence="1 2">SR1.6/6</strain>
    </source>
</reference>